<sequence length="295" mass="33598">MNTFISITVAIVIACTGTVNSHYNQNKQEGTEKNSATESKTSAKEEKLATLKKDPLYPFIAKQNKLTEKNDITYIKNEANLLVLANKDFSLQPTYAPTDLVVPDVKFSFGDQKIEKAHMRKTAADHLKEMFQAAQQDGHTLFAVSGYRSYKRQQQVFQAEVSSKGDKAAREAVAFPGTSEHQTGLAMDISSESQSYELTSAFGETPEGKWLMKNAHKFGFILRYMKGKEAITKYEYESWHYRYVGKDAATIIYQHDWTLEEFFEHVHELEQKINALQNKRTPANTDLRNEQTVFP</sequence>
<accession>A0A378MBC0</accession>
<evidence type="ECO:0000313" key="3">
    <source>
        <dbReference type="EMBL" id="STY42823.1"/>
    </source>
</evidence>
<proteinExistence type="predicted"/>
<keyword evidence="3" id="KW-0378">Hydrolase</keyword>
<reference evidence="3 4" key="1">
    <citation type="submission" date="2018-06" db="EMBL/GenBank/DDBJ databases">
        <authorList>
            <consortium name="Pathogen Informatics"/>
            <person name="Doyle S."/>
        </authorList>
    </citation>
    <scope>NUCLEOTIDE SEQUENCE [LARGE SCALE GENOMIC DNA]</scope>
    <source>
        <strain evidence="4">NCTC 10815</strain>
    </source>
</reference>
<feature type="compositionally biased region" description="Polar residues" evidence="1">
    <location>
        <begin position="22"/>
        <end position="40"/>
    </location>
</feature>
<keyword evidence="3" id="KW-0121">Carboxypeptidase</keyword>
<evidence type="ECO:0000259" key="2">
    <source>
        <dbReference type="Pfam" id="PF02557"/>
    </source>
</evidence>
<dbReference type="RefSeq" id="WP_115345473.1">
    <property type="nucleotide sequence ID" value="NZ_UGPG01000001.1"/>
</dbReference>
<dbReference type="InterPro" id="IPR003709">
    <property type="entry name" value="VanY-like_core_dom"/>
</dbReference>
<dbReference type="SUPFAM" id="SSF55166">
    <property type="entry name" value="Hedgehog/DD-peptidase"/>
    <property type="match status" value="1"/>
</dbReference>
<dbReference type="Gene3D" id="3.30.1380.10">
    <property type="match status" value="1"/>
</dbReference>
<dbReference type="AlphaFoldDB" id="A0A378MBC0"/>
<evidence type="ECO:0000256" key="1">
    <source>
        <dbReference type="SAM" id="MobiDB-lite"/>
    </source>
</evidence>
<evidence type="ECO:0000313" key="4">
    <source>
        <dbReference type="Proteomes" id="UP000254879"/>
    </source>
</evidence>
<feature type="region of interest" description="Disordered" evidence="1">
    <location>
        <begin position="22"/>
        <end position="47"/>
    </location>
</feature>
<dbReference type="InterPro" id="IPR009045">
    <property type="entry name" value="Zn_M74/Hedgehog-like"/>
</dbReference>
<gene>
    <name evidence="3" type="ORF">NCTC10815_00070</name>
</gene>
<dbReference type="CDD" id="cd14852">
    <property type="entry name" value="LD-carboxypeptidase"/>
    <property type="match status" value="1"/>
</dbReference>
<name>A0A378MBC0_LISGR</name>
<dbReference type="GO" id="GO:0006508">
    <property type="term" value="P:proteolysis"/>
    <property type="evidence" value="ECO:0007669"/>
    <property type="project" value="InterPro"/>
</dbReference>
<dbReference type="InterPro" id="IPR058193">
    <property type="entry name" value="VanY/YodJ_core_dom"/>
</dbReference>
<feature type="domain" description="D-alanyl-D-alanine carboxypeptidase-like core" evidence="2">
    <location>
        <begin position="117"/>
        <end position="246"/>
    </location>
</feature>
<dbReference type="EMBL" id="UGPG01000001">
    <property type="protein sequence ID" value="STY42823.1"/>
    <property type="molecule type" value="Genomic_DNA"/>
</dbReference>
<organism evidence="3 4">
    <name type="scientific">Listeria grayi</name>
    <name type="common">Listeria murrayi</name>
    <dbReference type="NCBI Taxonomy" id="1641"/>
    <lineage>
        <taxon>Bacteria</taxon>
        <taxon>Bacillati</taxon>
        <taxon>Bacillota</taxon>
        <taxon>Bacilli</taxon>
        <taxon>Bacillales</taxon>
        <taxon>Listeriaceae</taxon>
        <taxon>Listeria</taxon>
    </lineage>
</organism>
<dbReference type="GO" id="GO:0004180">
    <property type="term" value="F:carboxypeptidase activity"/>
    <property type="evidence" value="ECO:0007669"/>
    <property type="project" value="UniProtKB-KW"/>
</dbReference>
<dbReference type="PANTHER" id="PTHR34385">
    <property type="entry name" value="D-ALANYL-D-ALANINE CARBOXYPEPTIDASE"/>
    <property type="match status" value="1"/>
</dbReference>
<dbReference type="PANTHER" id="PTHR34385:SF1">
    <property type="entry name" value="PEPTIDOGLYCAN L-ALANYL-D-GLUTAMATE ENDOPEPTIDASE CWLK"/>
    <property type="match status" value="1"/>
</dbReference>
<keyword evidence="3" id="KW-0645">Protease</keyword>
<dbReference type="Proteomes" id="UP000254879">
    <property type="component" value="Unassembled WGS sequence"/>
</dbReference>
<dbReference type="InterPro" id="IPR052179">
    <property type="entry name" value="DD-CPase-like"/>
</dbReference>
<protein>
    <submittedName>
        <fullName evidence="3">D-alanyl-D-alanine carboxypeptidase</fullName>
    </submittedName>
</protein>
<dbReference type="Pfam" id="PF02557">
    <property type="entry name" value="VanY"/>
    <property type="match status" value="1"/>
</dbReference>